<dbReference type="RefSeq" id="WP_310951168.1">
    <property type="nucleotide sequence ID" value="NZ_JAVLUS010000012.1"/>
</dbReference>
<evidence type="ECO:0000313" key="3">
    <source>
        <dbReference type="EMBL" id="MDS1115157.1"/>
    </source>
</evidence>
<accession>A0ABU2GUM2</accession>
<protein>
    <recommendedName>
        <fullName evidence="5">Tryptophan-associated transmembrane protein (Trp_oprn_chp)</fullName>
    </recommendedName>
</protein>
<evidence type="ECO:0000256" key="1">
    <source>
        <dbReference type="SAM" id="MobiDB-lite"/>
    </source>
</evidence>
<feature type="transmembrane region" description="Helical" evidence="2">
    <location>
        <begin position="30"/>
        <end position="54"/>
    </location>
</feature>
<feature type="transmembrane region" description="Helical" evidence="2">
    <location>
        <begin position="86"/>
        <end position="109"/>
    </location>
</feature>
<name>A0ABU2GUM2_9ACTN</name>
<feature type="transmembrane region" description="Helical" evidence="2">
    <location>
        <begin position="154"/>
        <end position="175"/>
    </location>
</feature>
<keyword evidence="2" id="KW-0472">Membrane</keyword>
<keyword evidence="4" id="KW-1185">Reference proteome</keyword>
<evidence type="ECO:0000256" key="2">
    <source>
        <dbReference type="SAM" id="Phobius"/>
    </source>
</evidence>
<keyword evidence="2" id="KW-0812">Transmembrane</keyword>
<organism evidence="3 4">
    <name type="scientific">Gordonia westfalica</name>
    <dbReference type="NCBI Taxonomy" id="158898"/>
    <lineage>
        <taxon>Bacteria</taxon>
        <taxon>Bacillati</taxon>
        <taxon>Actinomycetota</taxon>
        <taxon>Actinomycetes</taxon>
        <taxon>Mycobacteriales</taxon>
        <taxon>Gordoniaceae</taxon>
        <taxon>Gordonia</taxon>
    </lineage>
</organism>
<proteinExistence type="predicted"/>
<comment type="caution">
    <text evidence="3">The sequence shown here is derived from an EMBL/GenBank/DDBJ whole genome shotgun (WGS) entry which is preliminary data.</text>
</comment>
<feature type="transmembrane region" description="Helical" evidence="2">
    <location>
        <begin position="116"/>
        <end position="134"/>
    </location>
</feature>
<sequence>MSISGDTPPPRPRVAITPMRPQRSTERVGAVRWAVLGWIVTIALTVVTAVVVVASLDDIRAVLAADLIREHPESGTDAGRAVDVSLLVGAGVALVVVVLGAAGAALLWAGRRSGRTMLAVGALVATAGAVGFHLTVSPSAAGLADAGLPTPVQWVPAAAAVIALIATGVAFTRAVSASLR</sequence>
<reference evidence="3 4" key="1">
    <citation type="submission" date="2023-08" db="EMBL/GenBank/DDBJ databases">
        <title>Bioegradation of LLDPE and BLDPE plastic by marine bacteria from coast plastic debris.</title>
        <authorList>
            <person name="Rong Z."/>
        </authorList>
    </citation>
    <scope>NUCLEOTIDE SEQUENCE [LARGE SCALE GENOMIC DNA]</scope>
    <source>
        <strain evidence="3 4">Z-2</strain>
    </source>
</reference>
<gene>
    <name evidence="3" type="ORF">RD149_15445</name>
</gene>
<evidence type="ECO:0008006" key="5">
    <source>
        <dbReference type="Google" id="ProtNLM"/>
    </source>
</evidence>
<dbReference type="Proteomes" id="UP001265083">
    <property type="component" value="Unassembled WGS sequence"/>
</dbReference>
<feature type="region of interest" description="Disordered" evidence="1">
    <location>
        <begin position="1"/>
        <end position="21"/>
    </location>
</feature>
<keyword evidence="2" id="KW-1133">Transmembrane helix</keyword>
<evidence type="ECO:0000313" key="4">
    <source>
        <dbReference type="Proteomes" id="UP001265083"/>
    </source>
</evidence>
<dbReference type="EMBL" id="JAVLUS010000012">
    <property type="protein sequence ID" value="MDS1115157.1"/>
    <property type="molecule type" value="Genomic_DNA"/>
</dbReference>